<dbReference type="InterPro" id="IPR008928">
    <property type="entry name" value="6-hairpin_glycosidase_sf"/>
</dbReference>
<dbReference type="GO" id="GO:0008422">
    <property type="term" value="F:beta-glucosidase activity"/>
    <property type="evidence" value="ECO:0007669"/>
    <property type="project" value="TreeGrafter"/>
</dbReference>
<dbReference type="Pfam" id="PF12215">
    <property type="entry name" value="Glyco_hydr_116N"/>
    <property type="match status" value="1"/>
</dbReference>
<dbReference type="Proteomes" id="UP000308705">
    <property type="component" value="Unassembled WGS sequence"/>
</dbReference>
<evidence type="ECO:0000313" key="3">
    <source>
        <dbReference type="EMBL" id="TKK89272.1"/>
    </source>
</evidence>
<evidence type="ECO:0000259" key="1">
    <source>
        <dbReference type="Pfam" id="PF04685"/>
    </source>
</evidence>
<dbReference type="Pfam" id="PF04685">
    <property type="entry name" value="DUF608"/>
    <property type="match status" value="1"/>
</dbReference>
<dbReference type="InterPro" id="IPR024462">
    <property type="entry name" value="GH116_N"/>
</dbReference>
<protein>
    <recommendedName>
        <fullName evidence="5">Glucosylceramidase</fullName>
    </recommendedName>
</protein>
<dbReference type="SUPFAM" id="SSF48208">
    <property type="entry name" value="Six-hairpin glycosidases"/>
    <property type="match status" value="1"/>
</dbReference>
<feature type="domain" description="Glycosyl-hydrolase family 116 catalytic region" evidence="1">
    <location>
        <begin position="483"/>
        <end position="783"/>
    </location>
</feature>
<sequence length="840" mass="90342">MSSSSVPEIDFKTNEIQPGKAGAVKRYSGEARRAVAFPLGGFGTGHVALAGDGALRQWQLGGVPNHRGFLPDSFFALRVSSTEPPDDVVRLLRSAPVPPSPDPAPNVSDAEVPDLGGLPSWPTVEATEFRAAYPFAEIDYLDSGLPVAVSLSAFTPFVPLDADASSLPLVRYRFTVTNTSAEFRHGFLLGTLQNGVGWDGVTPVDGTRGPGYGGNVNRLLRRPGQTGVLMDNPTLRETDEGYGEMLLWTDAPALALPRATSAEALLRFAETVKLVTPVQLGDFSDAALRAALADGASPMRAPAGPSPAGFTWDAGLAAAFALAPGETTTIDVVHAWWFPNRFADFDRFGPTPSYAGSRFWVGNHYATRFGGAVDVLDAYLADRDHLDTASRSWASAVADSDLPSVLKDVISAQGTLIRSPSLFRTADGRAYGFEGALGASTRNWNGDVGGSCPLNCNHVFNYEQALARLFPSLGRDMRETEFAVQAPDGSIPHRVALPLYLPQYHDVAIGGPVRPALDGMLGAVLKTYRSVLDGSGLGWLREQWPALRRLMEHVTRTWDPDGTGILRGDQPCTYDISLHGPNMFVGGLWLAALRAMEEMARLVEPALAAGFATLFTLGRDGYDALLWTGEYYGQPDTGEEHDFGRGCLSDQLLGQWWAHQLNLGYILPADRVRTALASIVRYNLKTGFEPHGYRSFADGAETGLVVCTWPHGGRPAVPLRYCDEVWTGVEYQVAAGCLYEGLTDEAFRILDGLRGRYDGTRRNPFNEIECGDHYVRAMAGWSLLDAYTGFRRDPATGQVTASRPGRFPVVAGTAWGVLTVSPDGEASVEALGQGAASGIV</sequence>
<dbReference type="PANTHER" id="PTHR12654:SF4">
    <property type="entry name" value="PB1 DOMAIN-CONTAINING PROTEIN"/>
    <property type="match status" value="1"/>
</dbReference>
<gene>
    <name evidence="3" type="ORF">FDA94_10075</name>
</gene>
<keyword evidence="4" id="KW-1185">Reference proteome</keyword>
<dbReference type="InterPro" id="IPR052566">
    <property type="entry name" value="Non-lysos_glucosylceramidase"/>
</dbReference>
<evidence type="ECO:0000313" key="4">
    <source>
        <dbReference type="Proteomes" id="UP000308705"/>
    </source>
</evidence>
<dbReference type="GO" id="GO:0005975">
    <property type="term" value="P:carbohydrate metabolic process"/>
    <property type="evidence" value="ECO:0007669"/>
    <property type="project" value="InterPro"/>
</dbReference>
<dbReference type="OrthoDB" id="9807660at2"/>
<evidence type="ECO:0008006" key="5">
    <source>
        <dbReference type="Google" id="ProtNLM"/>
    </source>
</evidence>
<dbReference type="PANTHER" id="PTHR12654">
    <property type="entry name" value="BILE ACID BETA-GLUCOSIDASE-RELATED"/>
    <property type="match status" value="1"/>
</dbReference>
<comment type="caution">
    <text evidence="3">The sequence shown here is derived from an EMBL/GenBank/DDBJ whole genome shotgun (WGS) entry which is preliminary data.</text>
</comment>
<reference evidence="3 4" key="1">
    <citation type="submission" date="2019-04" db="EMBL/GenBank/DDBJ databases">
        <title>Herbidospora sp. NEAU-GS14.nov., a novel actinomycete isolated from soil.</title>
        <authorList>
            <person name="Han L."/>
        </authorList>
    </citation>
    <scope>NUCLEOTIDE SEQUENCE [LARGE SCALE GENOMIC DNA]</scope>
    <source>
        <strain evidence="3 4">NEAU-GS14</strain>
    </source>
</reference>
<feature type="domain" description="Glycosyl-hydrolase family 116 N-terminal" evidence="2">
    <location>
        <begin position="36"/>
        <end position="373"/>
    </location>
</feature>
<accession>A0A4U3MKX5</accession>
<dbReference type="AlphaFoldDB" id="A0A4U3MKX5"/>
<organism evidence="3 4">
    <name type="scientific">Herbidospora galbida</name>
    <dbReference type="NCBI Taxonomy" id="2575442"/>
    <lineage>
        <taxon>Bacteria</taxon>
        <taxon>Bacillati</taxon>
        <taxon>Actinomycetota</taxon>
        <taxon>Actinomycetes</taxon>
        <taxon>Streptosporangiales</taxon>
        <taxon>Streptosporangiaceae</taxon>
        <taxon>Herbidospora</taxon>
    </lineage>
</organism>
<name>A0A4U3MKX5_9ACTN</name>
<dbReference type="EMBL" id="SZQA01000007">
    <property type="protein sequence ID" value="TKK89272.1"/>
    <property type="molecule type" value="Genomic_DNA"/>
</dbReference>
<dbReference type="InterPro" id="IPR012341">
    <property type="entry name" value="6hp_glycosidase-like_sf"/>
</dbReference>
<dbReference type="Gene3D" id="1.50.10.10">
    <property type="match status" value="1"/>
</dbReference>
<evidence type="ECO:0000259" key="2">
    <source>
        <dbReference type="Pfam" id="PF12215"/>
    </source>
</evidence>
<proteinExistence type="predicted"/>
<dbReference type="InterPro" id="IPR006775">
    <property type="entry name" value="GH116_catalytic"/>
</dbReference>